<evidence type="ECO:0000313" key="3">
    <source>
        <dbReference type="EMBL" id="DAF59655.1"/>
    </source>
</evidence>
<keyword evidence="3" id="KW-0378">Hydrolase</keyword>
<reference evidence="3" key="1">
    <citation type="journal article" date="2021" name="Proc. Natl. Acad. Sci. U.S.A.">
        <title>A Catalog of Tens of Thousands of Viruses from Human Metagenomes Reveals Hidden Associations with Chronic Diseases.</title>
        <authorList>
            <person name="Tisza M.J."/>
            <person name="Buck C.B."/>
        </authorList>
    </citation>
    <scope>NUCLEOTIDE SEQUENCE</scope>
    <source>
        <strain evidence="3">Ct0Wl9</strain>
    </source>
</reference>
<protein>
    <submittedName>
        <fullName evidence="3">Endonuclease-like protein</fullName>
    </submittedName>
</protein>
<dbReference type="InterPro" id="IPR007569">
    <property type="entry name" value="DUF559"/>
</dbReference>
<dbReference type="Pfam" id="PF04480">
    <property type="entry name" value="DUF559"/>
    <property type="match status" value="1"/>
</dbReference>
<feature type="domain" description="DUF559" evidence="1">
    <location>
        <begin position="275"/>
        <end position="317"/>
    </location>
</feature>
<dbReference type="InterPro" id="IPR055910">
    <property type="entry name" value="DUF7487"/>
</dbReference>
<name>A0A8S5T9K9_9CAUD</name>
<evidence type="ECO:0000259" key="2">
    <source>
        <dbReference type="Pfam" id="PF24308"/>
    </source>
</evidence>
<organism evidence="3">
    <name type="scientific">Siphoviridae sp. ct0Wl9</name>
    <dbReference type="NCBI Taxonomy" id="2827763"/>
    <lineage>
        <taxon>Viruses</taxon>
        <taxon>Duplodnaviria</taxon>
        <taxon>Heunggongvirae</taxon>
        <taxon>Uroviricota</taxon>
        <taxon>Caudoviricetes</taxon>
    </lineage>
</organism>
<keyword evidence="3" id="KW-0540">Nuclease</keyword>
<dbReference type="GO" id="GO:0004519">
    <property type="term" value="F:endonuclease activity"/>
    <property type="evidence" value="ECO:0007669"/>
    <property type="project" value="UniProtKB-KW"/>
</dbReference>
<sequence length="347" mass="40469">MLVKNQLVEISWTPATKNWLESKGYEFTGYRKKIQIKAEDLQPSSHIKIVVQCDYCENEFVTEYLLYLRSIETGKCCCKKCQKLKYKDSCMAKYGVENTFQLDSVKEKTKQISLQRYGTERPCQSKEIKDKIEQTNMDRYGCKMALQNSDIQAKAEETCMAKFGVKNALQSKEIQDRIKETNEKRYGKGNVAHTPEIAEKIKNKNIEKYGVPYVFQAEEVISKIRQSLYKNNAVPSSKSELSVCDLLESIYGIDNCYRGYPVDRINMDCMVNLGTDKIDVEYDGWYYHKDRQEKDKRRNYFLIKQGYKVLRIKGNKKDDIPTKEQIIEAIDCLVKGNQSYIEIKMDI</sequence>
<accession>A0A8S5T9K9</accession>
<dbReference type="EMBL" id="BK032775">
    <property type="protein sequence ID" value="DAF59655.1"/>
    <property type="molecule type" value="Genomic_DNA"/>
</dbReference>
<dbReference type="Pfam" id="PF24308">
    <property type="entry name" value="DUF7487"/>
    <property type="match status" value="1"/>
</dbReference>
<keyword evidence="3" id="KW-0255">Endonuclease</keyword>
<feature type="domain" description="DUF7487" evidence="2">
    <location>
        <begin position="107"/>
        <end position="232"/>
    </location>
</feature>
<proteinExistence type="predicted"/>
<dbReference type="Gene3D" id="3.40.960.10">
    <property type="entry name" value="VSR Endonuclease"/>
    <property type="match status" value="1"/>
</dbReference>
<evidence type="ECO:0000259" key="1">
    <source>
        <dbReference type="Pfam" id="PF04480"/>
    </source>
</evidence>